<accession>A0A7R7IYR3</accession>
<protein>
    <submittedName>
        <fullName evidence="1">Uncharacterized protein</fullName>
    </submittedName>
</protein>
<evidence type="ECO:0000313" key="2">
    <source>
        <dbReference type="Proteomes" id="UP000515472"/>
    </source>
</evidence>
<evidence type="ECO:0000313" key="1">
    <source>
        <dbReference type="EMBL" id="BCO11459.1"/>
    </source>
</evidence>
<proteinExistence type="predicted"/>
<reference evidence="1 2" key="1">
    <citation type="submission" date="2020-06" db="EMBL/GenBank/DDBJ databases">
        <title>Interaction of electrochemicaly active bacteria, Geobacter bremensis R4 on different carbon anode.</title>
        <authorList>
            <person name="Meng L."/>
            <person name="Yoshida N."/>
        </authorList>
    </citation>
    <scope>NUCLEOTIDE SEQUENCE [LARGE SCALE GENOMIC DNA]</scope>
    <source>
        <strain evidence="1 2">R4</strain>
    </source>
</reference>
<name>A0A7R7IYR3_9BACT</name>
<keyword evidence="2" id="KW-1185">Reference proteome</keyword>
<dbReference type="Proteomes" id="UP000515472">
    <property type="component" value="Chromosome"/>
</dbReference>
<dbReference type="AlphaFoldDB" id="A0A7R7IYR3"/>
<gene>
    <name evidence="1" type="ORF">GEOBRER4_n2647</name>
</gene>
<dbReference type="EMBL" id="AP023213">
    <property type="protein sequence ID" value="BCO11459.1"/>
    <property type="molecule type" value="Genomic_DNA"/>
</dbReference>
<sequence length="40" mass="4205">MKVDVIVAGVPATVNDYFSSGAADTAAAPTTVDRRSHWAR</sequence>
<organism evidence="1 2">
    <name type="scientific">Citrifermentans bremense</name>
    <dbReference type="NCBI Taxonomy" id="60035"/>
    <lineage>
        <taxon>Bacteria</taxon>
        <taxon>Pseudomonadati</taxon>
        <taxon>Thermodesulfobacteriota</taxon>
        <taxon>Desulfuromonadia</taxon>
        <taxon>Geobacterales</taxon>
        <taxon>Geobacteraceae</taxon>
        <taxon>Citrifermentans</taxon>
    </lineage>
</organism>